<dbReference type="HOGENOM" id="CLU_2274061_0_0_5"/>
<sequence length="102" mass="11580">MCALQLLALERLARLISVAGAHDRRFVDDCGPEADRLCWDTITLFGVHPQSGVIHGDWSGVLMPCTCPVLQVRADFMRKHLWTVPRHKPGQYRGIPVWEFGR</sequence>
<evidence type="ECO:0000313" key="1">
    <source>
        <dbReference type="EMBL" id="ACL57279.1"/>
    </source>
</evidence>
<reference evidence="1 2" key="1">
    <citation type="submission" date="2009-01" db="EMBL/GenBank/DDBJ databases">
        <title>Complete sequence of chromosome of Methylobacterium nodulans ORS 2060.</title>
        <authorList>
            <consortium name="US DOE Joint Genome Institute"/>
            <person name="Lucas S."/>
            <person name="Copeland A."/>
            <person name="Lapidus A."/>
            <person name="Glavina del Rio T."/>
            <person name="Dalin E."/>
            <person name="Tice H."/>
            <person name="Bruce D."/>
            <person name="Goodwin L."/>
            <person name="Pitluck S."/>
            <person name="Sims D."/>
            <person name="Brettin T."/>
            <person name="Detter J.C."/>
            <person name="Han C."/>
            <person name="Larimer F."/>
            <person name="Land M."/>
            <person name="Hauser L."/>
            <person name="Kyrpides N."/>
            <person name="Ivanova N."/>
            <person name="Marx C.J."/>
            <person name="Richardson P."/>
        </authorList>
    </citation>
    <scope>NUCLEOTIDE SEQUENCE [LARGE SCALE GENOMIC DNA]</scope>
    <source>
        <strain evidence="2">LMG 21967 / CNCM I-2342 / ORS 2060</strain>
    </source>
</reference>
<accession>B8IB64</accession>
<dbReference type="RefSeq" id="WP_015928959.1">
    <property type="nucleotide sequence ID" value="NC_011894.1"/>
</dbReference>
<name>B8IB64_METNO</name>
<protein>
    <submittedName>
        <fullName evidence="1">Uncharacterized protein</fullName>
    </submittedName>
</protein>
<keyword evidence="2" id="KW-1185">Reference proteome</keyword>
<gene>
    <name evidence="1" type="ordered locus">Mnod_2303</name>
</gene>
<organism evidence="1 2">
    <name type="scientific">Methylobacterium nodulans (strain LMG 21967 / CNCM I-2342 / ORS 2060)</name>
    <dbReference type="NCBI Taxonomy" id="460265"/>
    <lineage>
        <taxon>Bacteria</taxon>
        <taxon>Pseudomonadati</taxon>
        <taxon>Pseudomonadota</taxon>
        <taxon>Alphaproteobacteria</taxon>
        <taxon>Hyphomicrobiales</taxon>
        <taxon>Methylobacteriaceae</taxon>
        <taxon>Methylobacterium</taxon>
    </lineage>
</organism>
<dbReference type="EMBL" id="CP001349">
    <property type="protein sequence ID" value="ACL57279.1"/>
    <property type="molecule type" value="Genomic_DNA"/>
</dbReference>
<dbReference type="STRING" id="460265.Mnod_2303"/>
<dbReference type="KEGG" id="mno:Mnod_2303"/>
<evidence type="ECO:0000313" key="2">
    <source>
        <dbReference type="Proteomes" id="UP000008207"/>
    </source>
</evidence>
<dbReference type="AlphaFoldDB" id="B8IB64"/>
<proteinExistence type="predicted"/>
<dbReference type="Proteomes" id="UP000008207">
    <property type="component" value="Chromosome"/>
</dbReference>